<name>G2LHX7_CHLTF</name>
<dbReference type="HOGENOM" id="CLU_3355306_0_0_0"/>
<feature type="region of interest" description="Disordered" evidence="1">
    <location>
        <begin position="1"/>
        <end position="36"/>
    </location>
</feature>
<gene>
    <name evidence="2" type="ordered locus">Cabther_A0270</name>
</gene>
<dbReference type="EMBL" id="CP002514">
    <property type="protein sequence ID" value="AEP11037.1"/>
    <property type="molecule type" value="Genomic_DNA"/>
</dbReference>
<dbReference type="AlphaFoldDB" id="G2LHX7"/>
<sequence>MGSFSLLDFARSGNPSQPAGQQRPDGLKLIHGSNRP</sequence>
<organism evidence="2 3">
    <name type="scientific">Chloracidobacterium thermophilum (strain B)</name>
    <dbReference type="NCBI Taxonomy" id="981222"/>
    <lineage>
        <taxon>Bacteria</taxon>
        <taxon>Pseudomonadati</taxon>
        <taxon>Acidobacteriota</taxon>
        <taxon>Terriglobia</taxon>
        <taxon>Terriglobales</taxon>
        <taxon>Acidobacteriaceae</taxon>
        <taxon>Chloracidobacterium</taxon>
    </lineage>
</organism>
<accession>G2LHX7</accession>
<reference evidence="2 3" key="1">
    <citation type="journal article" date="2012" name="Environ. Microbiol.">
        <title>Complete genome of Candidatus Chloracidobacterium thermophilum, a chlorophyll-based photoheterotroph belonging to the phylum Acidobacteria.</title>
        <authorList>
            <person name="Garcia Costas A.M."/>
            <person name="Liu Z."/>
            <person name="Tomsho L.P."/>
            <person name="Schuster S.C."/>
            <person name="Ward D.M."/>
            <person name="Bryant D.A."/>
        </authorList>
    </citation>
    <scope>NUCLEOTIDE SEQUENCE [LARGE SCALE GENOMIC DNA]</scope>
    <source>
        <strain evidence="2 3">B</strain>
    </source>
</reference>
<dbReference type="KEGG" id="ctm:Cabther_A0270"/>
<keyword evidence="3" id="KW-1185">Reference proteome</keyword>
<proteinExistence type="predicted"/>
<protein>
    <submittedName>
        <fullName evidence="2">Uncharacterized protein</fullName>
    </submittedName>
</protein>
<evidence type="ECO:0000313" key="2">
    <source>
        <dbReference type="EMBL" id="AEP11037.1"/>
    </source>
</evidence>
<dbReference type="Proteomes" id="UP000006791">
    <property type="component" value="Chromosome 1"/>
</dbReference>
<evidence type="ECO:0000313" key="3">
    <source>
        <dbReference type="Proteomes" id="UP000006791"/>
    </source>
</evidence>
<evidence type="ECO:0000256" key="1">
    <source>
        <dbReference type="SAM" id="MobiDB-lite"/>
    </source>
</evidence>